<evidence type="ECO:0000313" key="7">
    <source>
        <dbReference type="EMBL" id="RYP00906.1"/>
    </source>
</evidence>
<dbReference type="InterPro" id="IPR008972">
    <property type="entry name" value="Cupredoxin"/>
</dbReference>
<accession>A0A4Q4T4W8</accession>
<name>A0A4Q4T4W8_9PEZI</name>
<dbReference type="Pfam" id="PF07731">
    <property type="entry name" value="Cu-oxidase_2"/>
    <property type="match status" value="1"/>
</dbReference>
<evidence type="ECO:0000259" key="5">
    <source>
        <dbReference type="Pfam" id="PF00394"/>
    </source>
</evidence>
<dbReference type="InterPro" id="IPR033138">
    <property type="entry name" value="Cu_oxidase_CS"/>
</dbReference>
<evidence type="ECO:0000256" key="4">
    <source>
        <dbReference type="SAM" id="MobiDB-lite"/>
    </source>
</evidence>
<feature type="domain" description="Plastocyanin-like" evidence="5">
    <location>
        <begin position="11"/>
        <end position="101"/>
    </location>
</feature>
<evidence type="ECO:0000256" key="2">
    <source>
        <dbReference type="ARBA" id="ARBA00022723"/>
    </source>
</evidence>
<evidence type="ECO:0000256" key="3">
    <source>
        <dbReference type="ARBA" id="ARBA00023002"/>
    </source>
</evidence>
<dbReference type="EMBL" id="QJNU01000375">
    <property type="protein sequence ID" value="RYP00906.1"/>
    <property type="molecule type" value="Genomic_DNA"/>
</dbReference>
<comment type="similarity">
    <text evidence="1">Belongs to the multicopper oxidase family.</text>
</comment>
<dbReference type="GO" id="GO:0033573">
    <property type="term" value="C:high-affinity iron permease complex"/>
    <property type="evidence" value="ECO:0007669"/>
    <property type="project" value="TreeGrafter"/>
</dbReference>
<dbReference type="InterPro" id="IPR002355">
    <property type="entry name" value="Cu_oxidase_Cu_BS"/>
</dbReference>
<evidence type="ECO:0000259" key="6">
    <source>
        <dbReference type="Pfam" id="PF07731"/>
    </source>
</evidence>
<dbReference type="PANTHER" id="PTHR11709">
    <property type="entry name" value="MULTI-COPPER OXIDASE"/>
    <property type="match status" value="1"/>
</dbReference>
<dbReference type="STRING" id="155417.A0A4Q4T4W8"/>
<reference evidence="7 8" key="1">
    <citation type="submission" date="2018-06" db="EMBL/GenBank/DDBJ databases">
        <title>Complete Genomes of Monosporascus.</title>
        <authorList>
            <person name="Robinson A.J."/>
            <person name="Natvig D.O."/>
        </authorList>
    </citation>
    <scope>NUCLEOTIDE SEQUENCE [LARGE SCALE GENOMIC DNA]</scope>
    <source>
        <strain evidence="7 8">CBS 110550</strain>
    </source>
</reference>
<dbReference type="Gene3D" id="2.60.40.420">
    <property type="entry name" value="Cupredoxins - blue copper proteins"/>
    <property type="match status" value="2"/>
</dbReference>
<dbReference type="GO" id="GO:0033215">
    <property type="term" value="P:reductive iron assimilation"/>
    <property type="evidence" value="ECO:0007669"/>
    <property type="project" value="TreeGrafter"/>
</dbReference>
<comment type="caution">
    <text evidence="7">The sequence shown here is derived from an EMBL/GenBank/DDBJ whole genome shotgun (WGS) entry which is preliminary data.</text>
</comment>
<dbReference type="PANTHER" id="PTHR11709:SF361">
    <property type="entry name" value="IRON TRANSPORT MULTICOPPER OXIDASE FET3"/>
    <property type="match status" value="1"/>
</dbReference>
<keyword evidence="2" id="KW-0479">Metal-binding</keyword>
<keyword evidence="8" id="KW-1185">Reference proteome</keyword>
<proteinExistence type="inferred from homology"/>
<dbReference type="InterPro" id="IPR001117">
    <property type="entry name" value="Cu-oxidase_2nd"/>
</dbReference>
<dbReference type="GO" id="GO:0010106">
    <property type="term" value="P:cellular response to iron ion starvation"/>
    <property type="evidence" value="ECO:0007669"/>
    <property type="project" value="TreeGrafter"/>
</dbReference>
<evidence type="ECO:0008006" key="9">
    <source>
        <dbReference type="Google" id="ProtNLM"/>
    </source>
</evidence>
<dbReference type="Proteomes" id="UP000293360">
    <property type="component" value="Unassembled WGS sequence"/>
</dbReference>
<keyword evidence="3" id="KW-0560">Oxidoreductase</keyword>
<dbReference type="OrthoDB" id="2121828at2759"/>
<evidence type="ECO:0000313" key="8">
    <source>
        <dbReference type="Proteomes" id="UP000293360"/>
    </source>
</evidence>
<dbReference type="GO" id="GO:0005507">
    <property type="term" value="F:copper ion binding"/>
    <property type="evidence" value="ECO:0007669"/>
    <property type="project" value="InterPro"/>
</dbReference>
<feature type="domain" description="Plastocyanin-like" evidence="6">
    <location>
        <begin position="189"/>
        <end position="318"/>
    </location>
</feature>
<dbReference type="PROSITE" id="PS00079">
    <property type="entry name" value="MULTICOPPER_OXIDASE1"/>
    <property type="match status" value="1"/>
</dbReference>
<feature type="compositionally biased region" description="Basic and acidic residues" evidence="4">
    <location>
        <begin position="379"/>
        <end position="399"/>
    </location>
</feature>
<protein>
    <recommendedName>
        <fullName evidence="9">Plastocyanin-like domain-containing protein</fullName>
    </recommendedName>
</protein>
<organism evidence="7 8">
    <name type="scientific">Monosporascus ibericus</name>
    <dbReference type="NCBI Taxonomy" id="155417"/>
    <lineage>
        <taxon>Eukaryota</taxon>
        <taxon>Fungi</taxon>
        <taxon>Dikarya</taxon>
        <taxon>Ascomycota</taxon>
        <taxon>Pezizomycotina</taxon>
        <taxon>Sordariomycetes</taxon>
        <taxon>Xylariomycetidae</taxon>
        <taxon>Xylariales</taxon>
        <taxon>Xylariales incertae sedis</taxon>
        <taxon>Monosporascus</taxon>
    </lineage>
</organism>
<dbReference type="PROSITE" id="PS00080">
    <property type="entry name" value="MULTICOPPER_OXIDASE2"/>
    <property type="match status" value="1"/>
</dbReference>
<sequence length="409" mass="46089">MIHPNNTLFSPPRPDSIIVNEGANGHIPVEAGKIYRFRIINFSALAAAFLHVEHHDMSVIMNDATYVKQQSTSALRISPGERYDVLVRIDNEQRNYPFLFALDTNSDYRASDVSFHFNFTGQLLLDPSKDLTLNYTVDTFRIFDDAKLEPYDDLEAYGPVTKHWVLNFDFCHDDNGYPRSCFNSTTYIAQKVPTLYSAVTLGPHNTNTEAYGQVNPFIAEYGDVVEIVIYNNDTANHPFHLHGHQFQVIQRAPSNTGTWKGTIEGNTAPPRKDTISVQPKSYAVLRIVTNNPGVWLFHCHIEWHVEMGLTATLIEAPDRLAEFTIPQDHLNTCTAMGIRTSGNAGGNDLWDDTQGFVTQPPTSYVGAVWPGSGPFGFGDTKKKREIRKEKGWTRRRAEPQKAVQMLPED</sequence>
<feature type="region of interest" description="Disordered" evidence="4">
    <location>
        <begin position="375"/>
        <end position="409"/>
    </location>
</feature>
<dbReference type="GO" id="GO:0004322">
    <property type="term" value="F:ferroxidase activity"/>
    <property type="evidence" value="ECO:0007669"/>
    <property type="project" value="TreeGrafter"/>
</dbReference>
<dbReference type="InterPro" id="IPR011706">
    <property type="entry name" value="Cu-oxidase_C"/>
</dbReference>
<dbReference type="SUPFAM" id="SSF49503">
    <property type="entry name" value="Cupredoxins"/>
    <property type="match status" value="2"/>
</dbReference>
<dbReference type="Pfam" id="PF00394">
    <property type="entry name" value="Cu-oxidase"/>
    <property type="match status" value="1"/>
</dbReference>
<dbReference type="AlphaFoldDB" id="A0A4Q4T4W8"/>
<dbReference type="InterPro" id="IPR045087">
    <property type="entry name" value="Cu-oxidase_fam"/>
</dbReference>
<evidence type="ECO:0000256" key="1">
    <source>
        <dbReference type="ARBA" id="ARBA00010609"/>
    </source>
</evidence>
<gene>
    <name evidence="7" type="ORF">DL764_006368</name>
</gene>